<protein>
    <submittedName>
        <fullName evidence="1">Uncharacterized protein</fullName>
    </submittedName>
</protein>
<comment type="caution">
    <text evidence="1">The sequence shown here is derived from an EMBL/GenBank/DDBJ whole genome shotgun (WGS) entry which is preliminary data.</text>
</comment>
<gene>
    <name evidence="1" type="ORF">SO802_017026</name>
</gene>
<name>A0AAW2D1J5_9ROSI</name>
<dbReference type="Proteomes" id="UP001459277">
    <property type="component" value="Unassembled WGS sequence"/>
</dbReference>
<keyword evidence="2" id="KW-1185">Reference proteome</keyword>
<accession>A0AAW2D1J5</accession>
<dbReference type="PANTHER" id="PTHR48434:SF1">
    <property type="entry name" value="(RAPE) HYPOTHETICAL PROTEIN"/>
    <property type="match status" value="1"/>
</dbReference>
<proteinExistence type="predicted"/>
<dbReference type="EMBL" id="JAZDWU010000005">
    <property type="protein sequence ID" value="KAL0003245.1"/>
    <property type="molecule type" value="Genomic_DNA"/>
</dbReference>
<evidence type="ECO:0000313" key="1">
    <source>
        <dbReference type="EMBL" id="KAL0003245.1"/>
    </source>
</evidence>
<dbReference type="PANTHER" id="PTHR48434">
    <property type="entry name" value="(RAPE) HYPOTHETICAL PROTEIN"/>
    <property type="match status" value="1"/>
</dbReference>
<evidence type="ECO:0000313" key="2">
    <source>
        <dbReference type="Proteomes" id="UP001459277"/>
    </source>
</evidence>
<sequence>MEVLLEGSHYIPKHPEKNINYYRCILIQENSARIENIMNKGDPSVVLYHKFIITGFLSCKDWGQHHSLLKKLSGLKSFSGSKLYYSYYDYMDAFEKVLFYQNKNFDHSWFLVFDKKFHGQIPSWFLKWWEMFGPVPQIWLEPLQDTLRYFNSRLQFTNHNSQFLVILYMTSRYRIHWISMRNYAIQDNLLNREFSVKWWDNLKIDPIISQIHKDFPLPVQRNIAPVTRS</sequence>
<reference evidence="1 2" key="1">
    <citation type="submission" date="2024-01" db="EMBL/GenBank/DDBJ databases">
        <title>A telomere-to-telomere, gap-free genome of sweet tea (Lithocarpus litseifolius).</title>
        <authorList>
            <person name="Zhou J."/>
        </authorList>
    </citation>
    <scope>NUCLEOTIDE SEQUENCE [LARGE SCALE GENOMIC DNA]</scope>
    <source>
        <strain evidence="1">Zhou-2022a</strain>
        <tissue evidence="1">Leaf</tissue>
    </source>
</reference>
<organism evidence="1 2">
    <name type="scientific">Lithocarpus litseifolius</name>
    <dbReference type="NCBI Taxonomy" id="425828"/>
    <lineage>
        <taxon>Eukaryota</taxon>
        <taxon>Viridiplantae</taxon>
        <taxon>Streptophyta</taxon>
        <taxon>Embryophyta</taxon>
        <taxon>Tracheophyta</taxon>
        <taxon>Spermatophyta</taxon>
        <taxon>Magnoliopsida</taxon>
        <taxon>eudicotyledons</taxon>
        <taxon>Gunneridae</taxon>
        <taxon>Pentapetalae</taxon>
        <taxon>rosids</taxon>
        <taxon>fabids</taxon>
        <taxon>Fagales</taxon>
        <taxon>Fagaceae</taxon>
        <taxon>Lithocarpus</taxon>
    </lineage>
</organism>
<dbReference type="AlphaFoldDB" id="A0AAW2D1J5"/>